<feature type="region of interest" description="Disordered" evidence="1">
    <location>
        <begin position="63"/>
        <end position="86"/>
    </location>
</feature>
<feature type="compositionally biased region" description="Polar residues" evidence="1">
    <location>
        <begin position="77"/>
        <end position="86"/>
    </location>
</feature>
<dbReference type="RefSeq" id="WP_150448951.1">
    <property type="nucleotide sequence ID" value="NZ_VYSA01000002.1"/>
</dbReference>
<dbReference type="AlphaFoldDB" id="A0A5J5J075"/>
<evidence type="ECO:0000313" key="2">
    <source>
        <dbReference type="EMBL" id="KAA9107921.1"/>
    </source>
</evidence>
<proteinExistence type="predicted"/>
<keyword evidence="3" id="KW-1185">Reference proteome</keyword>
<sequence length="86" mass="8703">MTTGVLGQSSSAMESIRPADAIAPAEYVRRMDDAKGTFEPGGADEIAAAHDALVAASGVRKEAPGSASNVVDEPGETTENIVTSPT</sequence>
<gene>
    <name evidence="2" type="ORF">F6B43_10880</name>
</gene>
<accession>A0A5J5J075</accession>
<protein>
    <submittedName>
        <fullName evidence="2">Uncharacterized protein</fullName>
    </submittedName>
</protein>
<dbReference type="EMBL" id="VYSA01000002">
    <property type="protein sequence ID" value="KAA9107921.1"/>
    <property type="molecule type" value="Genomic_DNA"/>
</dbReference>
<reference evidence="3" key="1">
    <citation type="submission" date="2019-09" db="EMBL/GenBank/DDBJ databases">
        <title>Mumia zhuanghuii sp. nov. isolated from the intestinal contents of plateau pika (Ochotona curzoniae) in the Qinghai-Tibet plateau of China.</title>
        <authorList>
            <person name="Tian Z."/>
        </authorList>
    </citation>
    <scope>NUCLEOTIDE SEQUENCE [LARGE SCALE GENOMIC DNA]</scope>
    <source>
        <strain evidence="3">JCM 30598</strain>
    </source>
</reference>
<name>A0A5J5J075_9MICO</name>
<evidence type="ECO:0000313" key="3">
    <source>
        <dbReference type="Proteomes" id="UP000325827"/>
    </source>
</evidence>
<dbReference type="Proteomes" id="UP000325827">
    <property type="component" value="Unassembled WGS sequence"/>
</dbReference>
<organism evidence="2 3">
    <name type="scientific">Microbacterium rhizomatis</name>
    <dbReference type="NCBI Taxonomy" id="1631477"/>
    <lineage>
        <taxon>Bacteria</taxon>
        <taxon>Bacillati</taxon>
        <taxon>Actinomycetota</taxon>
        <taxon>Actinomycetes</taxon>
        <taxon>Micrococcales</taxon>
        <taxon>Microbacteriaceae</taxon>
        <taxon>Microbacterium</taxon>
    </lineage>
</organism>
<evidence type="ECO:0000256" key="1">
    <source>
        <dbReference type="SAM" id="MobiDB-lite"/>
    </source>
</evidence>
<comment type="caution">
    <text evidence="2">The sequence shown here is derived from an EMBL/GenBank/DDBJ whole genome shotgun (WGS) entry which is preliminary data.</text>
</comment>